<organism evidence="1 2">
    <name type="scientific">Thalassoglobus polymorphus</name>
    <dbReference type="NCBI Taxonomy" id="2527994"/>
    <lineage>
        <taxon>Bacteria</taxon>
        <taxon>Pseudomonadati</taxon>
        <taxon>Planctomycetota</taxon>
        <taxon>Planctomycetia</taxon>
        <taxon>Planctomycetales</taxon>
        <taxon>Planctomycetaceae</taxon>
        <taxon>Thalassoglobus</taxon>
    </lineage>
</organism>
<keyword evidence="2" id="KW-1185">Reference proteome</keyword>
<name>A0A517QNI0_9PLAN</name>
<evidence type="ECO:0000313" key="1">
    <source>
        <dbReference type="EMBL" id="QDT33179.1"/>
    </source>
</evidence>
<accession>A0A517QNI0</accession>
<proteinExistence type="predicted"/>
<dbReference type="AlphaFoldDB" id="A0A517QNI0"/>
<sequence>MFGLFGGKDWNVIAVIFERRDLYQVSGQRSKGSGAEKTRDGAKRHPRTVYWAVFDQKGSYLEGGIGAGGNTVPGDVLKKLGKELAKNRTVLEVLKSLETKETDKLAKPLVWTGYPPRQMHGQD</sequence>
<reference evidence="1 2" key="1">
    <citation type="submission" date="2019-02" db="EMBL/GenBank/DDBJ databases">
        <title>Deep-cultivation of Planctomycetes and their phenomic and genomic characterization uncovers novel biology.</title>
        <authorList>
            <person name="Wiegand S."/>
            <person name="Jogler M."/>
            <person name="Boedeker C."/>
            <person name="Pinto D."/>
            <person name="Vollmers J."/>
            <person name="Rivas-Marin E."/>
            <person name="Kohn T."/>
            <person name="Peeters S.H."/>
            <person name="Heuer A."/>
            <person name="Rast P."/>
            <person name="Oberbeckmann S."/>
            <person name="Bunk B."/>
            <person name="Jeske O."/>
            <person name="Meyerdierks A."/>
            <person name="Storesund J.E."/>
            <person name="Kallscheuer N."/>
            <person name="Luecker S."/>
            <person name="Lage O.M."/>
            <person name="Pohl T."/>
            <person name="Merkel B.J."/>
            <person name="Hornburger P."/>
            <person name="Mueller R.-W."/>
            <person name="Bruemmer F."/>
            <person name="Labrenz M."/>
            <person name="Spormann A.M."/>
            <person name="Op den Camp H."/>
            <person name="Overmann J."/>
            <person name="Amann R."/>
            <person name="Jetten M.S.M."/>
            <person name="Mascher T."/>
            <person name="Medema M.H."/>
            <person name="Devos D.P."/>
            <person name="Kaster A.-K."/>
            <person name="Ovreas L."/>
            <person name="Rohde M."/>
            <person name="Galperin M.Y."/>
            <person name="Jogler C."/>
        </authorList>
    </citation>
    <scope>NUCLEOTIDE SEQUENCE [LARGE SCALE GENOMIC DNA]</scope>
    <source>
        <strain evidence="1 2">Mal48</strain>
    </source>
</reference>
<dbReference type="EMBL" id="CP036267">
    <property type="protein sequence ID" value="QDT33179.1"/>
    <property type="molecule type" value="Genomic_DNA"/>
</dbReference>
<protein>
    <submittedName>
        <fullName evidence="1">Uncharacterized protein</fullName>
    </submittedName>
</protein>
<dbReference type="Proteomes" id="UP000315724">
    <property type="component" value="Chromosome"/>
</dbReference>
<dbReference type="KEGG" id="tpol:Mal48_24320"/>
<gene>
    <name evidence="1" type="ORF">Mal48_24320</name>
</gene>
<evidence type="ECO:0000313" key="2">
    <source>
        <dbReference type="Proteomes" id="UP000315724"/>
    </source>
</evidence>